<feature type="compositionally biased region" description="Acidic residues" evidence="2">
    <location>
        <begin position="243"/>
        <end position="260"/>
    </location>
</feature>
<feature type="compositionally biased region" description="Basic and acidic residues" evidence="2">
    <location>
        <begin position="115"/>
        <end position="130"/>
    </location>
</feature>
<keyword evidence="1" id="KW-0175">Coiled coil</keyword>
<feature type="compositionally biased region" description="Basic and acidic residues" evidence="2">
    <location>
        <begin position="448"/>
        <end position="500"/>
    </location>
</feature>
<feature type="region of interest" description="Disordered" evidence="2">
    <location>
        <begin position="198"/>
        <end position="265"/>
    </location>
</feature>
<sequence length="1114" mass="123425">MTRAAERAPLLPTTASAKSSTRAVGAATSAASMMTAISIEGVDGAGDGADVASRRARGNARGVKVALVIGSAAAVCAVAFAGVSVRGHETRVAGLGRFRLSHASRAALAKSRRHERVEERHAEARAENARTLEASTNGEEREEGEDTVSDVQKMIREAIARVRGAVQAGEAGDTSKGSNGKEDGLPALEFDVRHYVKQSDDDGARVGEKKAKDDDGEDEDRDVRAELSKGDEEKRSKKHKREDDEDEEDSDSDEDDDDDDARNSRALVRKQLVNADETFAKVEFTPYKTKRVSADVRARADEKLAELAEESNELLLEIQQRMNMRIEAIERDASEVEDVDERVRAQQVAAEKIEELREEVRKRVVVIKQKTAMRAAAIKDEIEAEIENKNNDTAQLAKGDDAETTTDEDGDERKLTPHIIEANIDALKKQIEKDERVQENILKAKKRVEDNAEDLSDHQRKRREAVEDRQERIEDDNAKEKKNKEAREDRLEEHEEKREAAEDEATAAMVDTLKELRVALAEATDKPLSDIVKKFDVPSTLEKLKENKKEADHEAKDAKEDAAYEEKIDSLKQRIKELEDRLDDALNGHEFNDAFFRKRPVGLEPDFPAKHSYDESGGFFQCEEENKCMTKVTLYKHNGKLYGMKGHCEKGTKATDLGTGEHEVFPKHAEFDFSAEQCNVNFDKHYRSLYIRREGDDVIAMSTDGTPATRCGLDIPSATSIKFECQNPKSCITGFHVKNRYTNIDGSVERTAEDLGISDVDFVCSDGRYAVDPLLQRDDYGEITVMPQFTVGVAHTPSGTGTRKTVMPYLQLKTHSVVSATVGQKNMLVTQIRDITHMSDKQKTGWCTTQHAQAWLNAAPSCPDGSKLCAKPSFLYNPPGSEYRLKYGHQLFNVTSAETHESTHIVLTNNEDPALDGRLPVKANEEFFKFGHVYEICASAVDYSGFSSNITNDAGEILGTMSHRRLDGDARFVGLSNTGERSISMKGGSRHYIAHAPEAPTDEELEKLGCAVESSSCVISGGGVKLSKADDDDDDKAAELPTTTTKAAATGYNEDMKMYQSMPSSKFDPLAELSESERAKIIAKQSEETLSARERLEQQLAARGVNIDLDVHEK</sequence>
<proteinExistence type="predicted"/>
<evidence type="ECO:0000256" key="3">
    <source>
        <dbReference type="SAM" id="Phobius"/>
    </source>
</evidence>
<feature type="region of interest" description="Disordered" evidence="2">
    <location>
        <begin position="110"/>
        <end position="150"/>
    </location>
</feature>
<reference evidence="4" key="1">
    <citation type="submission" date="2021-01" db="EMBL/GenBank/DDBJ databases">
        <authorList>
            <person name="Corre E."/>
            <person name="Pelletier E."/>
            <person name="Niang G."/>
            <person name="Scheremetjew M."/>
            <person name="Finn R."/>
            <person name="Kale V."/>
            <person name="Holt S."/>
            <person name="Cochrane G."/>
            <person name="Meng A."/>
            <person name="Brown T."/>
            <person name="Cohen L."/>
        </authorList>
    </citation>
    <scope>NUCLEOTIDE SEQUENCE</scope>
    <source>
        <strain evidence="4">Clade-D-RCC2572</strain>
    </source>
</reference>
<dbReference type="EMBL" id="HBEW01007598">
    <property type="protein sequence ID" value="CAD8587382.1"/>
    <property type="molecule type" value="Transcribed_RNA"/>
</dbReference>
<dbReference type="AlphaFoldDB" id="A0A7S0KNK5"/>
<feature type="compositionally biased region" description="Basic and acidic residues" evidence="2">
    <location>
        <begin position="221"/>
        <end position="235"/>
    </location>
</feature>
<evidence type="ECO:0000313" key="4">
    <source>
        <dbReference type="EMBL" id="CAD8587382.1"/>
    </source>
</evidence>
<accession>A0A7S0KNK5</accession>
<protein>
    <submittedName>
        <fullName evidence="4">Uncharacterized protein</fullName>
    </submittedName>
</protein>
<feature type="coiled-coil region" evidence="1">
    <location>
        <begin position="541"/>
        <end position="588"/>
    </location>
</feature>
<feature type="region of interest" description="Disordered" evidence="2">
    <location>
        <begin position="389"/>
        <end position="417"/>
    </location>
</feature>
<keyword evidence="3" id="KW-0812">Transmembrane</keyword>
<organism evidence="4">
    <name type="scientific">Ostreococcus mediterraneus</name>
    <dbReference type="NCBI Taxonomy" id="1486918"/>
    <lineage>
        <taxon>Eukaryota</taxon>
        <taxon>Viridiplantae</taxon>
        <taxon>Chlorophyta</taxon>
        <taxon>Mamiellophyceae</taxon>
        <taxon>Mamiellales</taxon>
        <taxon>Bathycoccaceae</taxon>
        <taxon>Ostreococcus</taxon>
    </lineage>
</organism>
<feature type="region of interest" description="Disordered" evidence="2">
    <location>
        <begin position="1"/>
        <end position="22"/>
    </location>
</feature>
<keyword evidence="3" id="KW-0472">Membrane</keyword>
<keyword evidence="3" id="KW-1133">Transmembrane helix</keyword>
<feature type="transmembrane region" description="Helical" evidence="3">
    <location>
        <begin position="63"/>
        <end position="83"/>
    </location>
</feature>
<feature type="compositionally biased region" description="Basic and acidic residues" evidence="2">
    <location>
        <begin position="198"/>
        <end position="213"/>
    </location>
</feature>
<evidence type="ECO:0000256" key="1">
    <source>
        <dbReference type="SAM" id="Coils"/>
    </source>
</evidence>
<gene>
    <name evidence="4" type="ORF">OMED0929_LOCUS6417</name>
</gene>
<feature type="compositionally biased region" description="Polar residues" evidence="2">
    <location>
        <begin position="13"/>
        <end position="22"/>
    </location>
</feature>
<name>A0A7S0KNK5_9CHLO</name>
<evidence type="ECO:0000256" key="2">
    <source>
        <dbReference type="SAM" id="MobiDB-lite"/>
    </source>
</evidence>
<feature type="region of interest" description="Disordered" evidence="2">
    <location>
        <begin position="448"/>
        <end position="504"/>
    </location>
</feature>
<feature type="region of interest" description="Disordered" evidence="2">
    <location>
        <begin position="166"/>
        <end position="186"/>
    </location>
</feature>